<dbReference type="InterPro" id="IPR041492">
    <property type="entry name" value="HAD_2"/>
</dbReference>
<keyword evidence="5" id="KW-1185">Reference proteome</keyword>
<protein>
    <recommendedName>
        <fullName evidence="6">Hydrolase of the HAD superfamily</fullName>
    </recommendedName>
</protein>
<comment type="cofactor">
    <cofactor evidence="1">
        <name>Mg(2+)</name>
        <dbReference type="ChEBI" id="CHEBI:18420"/>
    </cofactor>
</comment>
<dbReference type="Pfam" id="PF13419">
    <property type="entry name" value="HAD_2"/>
    <property type="match status" value="1"/>
</dbReference>
<comment type="caution">
    <text evidence="4">The sequence shown here is derived from an EMBL/GenBank/DDBJ whole genome shotgun (WGS) entry which is preliminary data.</text>
</comment>
<dbReference type="InterPro" id="IPR023214">
    <property type="entry name" value="HAD_sf"/>
</dbReference>
<dbReference type="SFLD" id="SFLDS00003">
    <property type="entry name" value="Haloacid_Dehalogenase"/>
    <property type="match status" value="1"/>
</dbReference>
<dbReference type="PANTHER" id="PTHR46470:SF3">
    <property type="entry name" value="N-ACYLNEURAMINATE-9-PHOSPHATASE"/>
    <property type="match status" value="1"/>
</dbReference>
<accession>A0ABQ2B9L2</accession>
<dbReference type="InterPro" id="IPR036412">
    <property type="entry name" value="HAD-like_sf"/>
</dbReference>
<evidence type="ECO:0000256" key="3">
    <source>
        <dbReference type="ARBA" id="ARBA00022842"/>
    </source>
</evidence>
<proteinExistence type="predicted"/>
<keyword evidence="2" id="KW-0378">Hydrolase</keyword>
<evidence type="ECO:0000256" key="1">
    <source>
        <dbReference type="ARBA" id="ARBA00001946"/>
    </source>
</evidence>
<name>A0ABQ2B9L2_9MICO</name>
<dbReference type="Proteomes" id="UP000632535">
    <property type="component" value="Unassembled WGS sequence"/>
</dbReference>
<dbReference type="Gene3D" id="1.10.150.520">
    <property type="match status" value="1"/>
</dbReference>
<sequence length="221" mass="23163">MIWLFDLDNTLVGRAEAFGAWASAAVADAGGDGDDLAAIVAADEGGHGSKEALARVIVDRLGWDDDLPAAIERFRAGILEHVRPYEGVLFSLDVLRDAGHRVAVVTNGTSAQQRGKVARCGIEPHVDAIVVSGEEGVAKPDPRIVEIALEWLGAADADRRRVWMVGDAAHADVAVGRAAGTRTAWVSHGQAWDGPDRPDVVAPTTREAIALAASPQGAVVD</sequence>
<dbReference type="InterPro" id="IPR006439">
    <property type="entry name" value="HAD-SF_hydro_IA"/>
</dbReference>
<organism evidence="4 5">
    <name type="scientific">Isoptericola cucumis</name>
    <dbReference type="NCBI Taxonomy" id="1776856"/>
    <lineage>
        <taxon>Bacteria</taxon>
        <taxon>Bacillati</taxon>
        <taxon>Actinomycetota</taxon>
        <taxon>Actinomycetes</taxon>
        <taxon>Micrococcales</taxon>
        <taxon>Promicromonosporaceae</taxon>
        <taxon>Isoptericola</taxon>
    </lineage>
</organism>
<dbReference type="NCBIfam" id="TIGR01549">
    <property type="entry name" value="HAD-SF-IA-v1"/>
    <property type="match status" value="1"/>
</dbReference>
<evidence type="ECO:0008006" key="6">
    <source>
        <dbReference type="Google" id="ProtNLM"/>
    </source>
</evidence>
<dbReference type="SFLD" id="SFLDG01129">
    <property type="entry name" value="C1.5:_HAD__Beta-PGM__Phosphata"/>
    <property type="match status" value="1"/>
</dbReference>
<gene>
    <name evidence="4" type="ORF">GCM10007368_35580</name>
</gene>
<evidence type="ECO:0000256" key="2">
    <source>
        <dbReference type="ARBA" id="ARBA00022801"/>
    </source>
</evidence>
<evidence type="ECO:0000313" key="5">
    <source>
        <dbReference type="Proteomes" id="UP000632535"/>
    </source>
</evidence>
<keyword evidence="3" id="KW-0460">Magnesium</keyword>
<dbReference type="Gene3D" id="3.40.50.1000">
    <property type="entry name" value="HAD superfamily/HAD-like"/>
    <property type="match status" value="1"/>
</dbReference>
<dbReference type="PANTHER" id="PTHR46470">
    <property type="entry name" value="N-ACYLNEURAMINATE-9-PHOSPHATASE"/>
    <property type="match status" value="1"/>
</dbReference>
<dbReference type="SUPFAM" id="SSF56784">
    <property type="entry name" value="HAD-like"/>
    <property type="match status" value="1"/>
</dbReference>
<dbReference type="RefSeq" id="WP_188525072.1">
    <property type="nucleotide sequence ID" value="NZ_BMDG01000014.1"/>
</dbReference>
<evidence type="ECO:0000313" key="4">
    <source>
        <dbReference type="EMBL" id="GGI11313.1"/>
    </source>
</evidence>
<dbReference type="InterPro" id="IPR051400">
    <property type="entry name" value="HAD-like_hydrolase"/>
</dbReference>
<reference evidence="5" key="1">
    <citation type="journal article" date="2019" name="Int. J. Syst. Evol. Microbiol.">
        <title>The Global Catalogue of Microorganisms (GCM) 10K type strain sequencing project: providing services to taxonomists for standard genome sequencing and annotation.</title>
        <authorList>
            <consortium name="The Broad Institute Genomics Platform"/>
            <consortium name="The Broad Institute Genome Sequencing Center for Infectious Disease"/>
            <person name="Wu L."/>
            <person name="Ma J."/>
        </authorList>
    </citation>
    <scope>NUCLEOTIDE SEQUENCE [LARGE SCALE GENOMIC DNA]</scope>
    <source>
        <strain evidence="5">CCM 8653</strain>
    </source>
</reference>
<dbReference type="EMBL" id="BMDG01000014">
    <property type="protein sequence ID" value="GGI11313.1"/>
    <property type="molecule type" value="Genomic_DNA"/>
</dbReference>